<dbReference type="PANTHER" id="PTHR22893">
    <property type="entry name" value="NADH OXIDOREDUCTASE-RELATED"/>
    <property type="match status" value="1"/>
</dbReference>
<dbReference type="SUPFAM" id="SSF51395">
    <property type="entry name" value="FMN-linked oxidoreductases"/>
    <property type="match status" value="1"/>
</dbReference>
<comment type="caution">
    <text evidence="3">The sequence shown here is derived from an EMBL/GenBank/DDBJ whole genome shotgun (WGS) entry which is preliminary data.</text>
</comment>
<evidence type="ECO:0000259" key="2">
    <source>
        <dbReference type="Pfam" id="PF00724"/>
    </source>
</evidence>
<dbReference type="EMBL" id="WIGO01000561">
    <property type="protein sequence ID" value="KAF6808803.1"/>
    <property type="molecule type" value="Genomic_DNA"/>
</dbReference>
<dbReference type="PANTHER" id="PTHR22893:SF91">
    <property type="entry name" value="NADPH DEHYDROGENASE 2-RELATED"/>
    <property type="match status" value="1"/>
</dbReference>
<keyword evidence="1" id="KW-0285">Flavoprotein</keyword>
<dbReference type="InterPro" id="IPR001155">
    <property type="entry name" value="OxRdtase_FMN_N"/>
</dbReference>
<dbReference type="GO" id="GO:0010181">
    <property type="term" value="F:FMN binding"/>
    <property type="evidence" value="ECO:0007669"/>
    <property type="project" value="InterPro"/>
</dbReference>
<dbReference type="Pfam" id="PF00724">
    <property type="entry name" value="Oxidored_FMN"/>
    <property type="match status" value="1"/>
</dbReference>
<dbReference type="AlphaFoldDB" id="A0A8H6MUI7"/>
<protein>
    <recommendedName>
        <fullName evidence="2">NADH:flavin oxidoreductase/NADH oxidase N-terminal domain-containing protein</fullName>
    </recommendedName>
</protein>
<keyword evidence="4" id="KW-1185">Reference proteome</keyword>
<organism evidence="3 4">
    <name type="scientific">Colletotrichum plurivorum</name>
    <dbReference type="NCBI Taxonomy" id="2175906"/>
    <lineage>
        <taxon>Eukaryota</taxon>
        <taxon>Fungi</taxon>
        <taxon>Dikarya</taxon>
        <taxon>Ascomycota</taxon>
        <taxon>Pezizomycotina</taxon>
        <taxon>Sordariomycetes</taxon>
        <taxon>Hypocreomycetidae</taxon>
        <taxon>Glomerellales</taxon>
        <taxon>Glomerellaceae</taxon>
        <taxon>Colletotrichum</taxon>
        <taxon>Colletotrichum orchidearum species complex</taxon>
    </lineage>
</organism>
<evidence type="ECO:0000313" key="4">
    <source>
        <dbReference type="Proteomes" id="UP000654918"/>
    </source>
</evidence>
<dbReference type="InterPro" id="IPR013785">
    <property type="entry name" value="Aldolase_TIM"/>
</dbReference>
<gene>
    <name evidence="3" type="ORF">CPLU01_15608</name>
</gene>
<evidence type="ECO:0000256" key="1">
    <source>
        <dbReference type="ARBA" id="ARBA00022630"/>
    </source>
</evidence>
<proteinExistence type="predicted"/>
<dbReference type="GO" id="GO:0016491">
    <property type="term" value="F:oxidoreductase activity"/>
    <property type="evidence" value="ECO:0007669"/>
    <property type="project" value="InterPro"/>
</dbReference>
<evidence type="ECO:0000313" key="3">
    <source>
        <dbReference type="EMBL" id="KAF6808803.1"/>
    </source>
</evidence>
<sequence>MSSLLESVLVGGKLQLRNRVVMGSMTRNRCVDGFKPGPEQVKHYSDRAADGTGLIITEGTFIDWSGCDWEFSPVMVTEDHARAWQKVVDKVHDHGGIIYLQAWHLGRCQNENLPIMRVKNQVVLAPSRVKAEGGKYHNLPGTPGYTENITEIERPSDVVDIYRRAASLARSAGFDGIELLAQGGYLPQQFLNSRANLRKDDYGGSVKNRCRFTLEVVDAIAGVFEGSEFICVKICPTDFLNDSVVTFEEMKEVYTYLIEKLVERRVGIINISRRGANHDSKDDGYIDSGRPKEFPLPPGYDPVLDFGSLVKYPGSPSLLMANQDYTVEEADQLVGESKADLISFARPFICNPDLVSRIRHDIPFAGNDRGNSVHYGPYTDPGENYNDWPVVTIA</sequence>
<dbReference type="Proteomes" id="UP000654918">
    <property type="component" value="Unassembled WGS sequence"/>
</dbReference>
<name>A0A8H6MUI7_9PEZI</name>
<dbReference type="InterPro" id="IPR045247">
    <property type="entry name" value="Oye-like"/>
</dbReference>
<reference evidence="3" key="1">
    <citation type="journal article" date="2020" name="Phytopathology">
        <title>Genome Sequence Resources of Colletotrichum truncatum, C. plurivorum, C. musicola, and C. sojae: Four Species Pathogenic to Soybean (Glycine max).</title>
        <authorList>
            <person name="Rogerio F."/>
            <person name="Boufleur T.R."/>
            <person name="Ciampi-Guillardi M."/>
            <person name="Sukno S.A."/>
            <person name="Thon M.R."/>
            <person name="Massola Junior N.S."/>
            <person name="Baroncelli R."/>
        </authorList>
    </citation>
    <scope>NUCLEOTIDE SEQUENCE</scope>
    <source>
        <strain evidence="3">LFN00145</strain>
    </source>
</reference>
<dbReference type="Gene3D" id="3.20.20.70">
    <property type="entry name" value="Aldolase class I"/>
    <property type="match status" value="1"/>
</dbReference>
<feature type="domain" description="NADH:flavin oxidoreductase/NADH oxidase N-terminal" evidence="2">
    <location>
        <begin position="12"/>
        <end position="363"/>
    </location>
</feature>
<accession>A0A8H6MUI7</accession>